<evidence type="ECO:0000313" key="2">
    <source>
        <dbReference type="Proteomes" id="UP000036873"/>
    </source>
</evidence>
<dbReference type="EMBL" id="LGYO01000003">
    <property type="protein sequence ID" value="KNZ43507.1"/>
    <property type="molecule type" value="Genomic_DNA"/>
</dbReference>
<proteinExistence type="predicted"/>
<gene>
    <name evidence="1" type="ORF">AKG39_00985</name>
</gene>
<evidence type="ECO:0000313" key="1">
    <source>
        <dbReference type="EMBL" id="KNZ43507.1"/>
    </source>
</evidence>
<comment type="caution">
    <text evidence="1">The sequence shown here is derived from an EMBL/GenBank/DDBJ whole genome shotgun (WGS) entry which is preliminary data.</text>
</comment>
<sequence length="80" mass="8995">MKEWKGTMQTDNFIAKVIVYLEEALDSSPGDWHGHGITLSPLCEPGEYKTNIGNIVIDRNDLITTGYMFYFVGQGKPKLT</sequence>
<reference evidence="2" key="1">
    <citation type="submission" date="2015-07" db="EMBL/GenBank/DDBJ databases">
        <title>Draft genome sequence of Acetobacterium bakii DSM 8293, a potential psychrophilic chemical producer through syngas fermentation.</title>
        <authorList>
            <person name="Song Y."/>
            <person name="Hwang S."/>
            <person name="Cho B.-K."/>
        </authorList>
    </citation>
    <scope>NUCLEOTIDE SEQUENCE [LARGE SCALE GENOMIC DNA]</scope>
    <source>
        <strain evidence="2">DSM 8239</strain>
    </source>
</reference>
<dbReference type="STRING" id="52689.AKG39_00985"/>
<accession>A0A0L6U5A5</accession>
<name>A0A0L6U5A5_9FIRM</name>
<protein>
    <submittedName>
        <fullName evidence="1">Uncharacterized protein</fullName>
    </submittedName>
</protein>
<dbReference type="Proteomes" id="UP000036873">
    <property type="component" value="Unassembled WGS sequence"/>
</dbReference>
<dbReference type="RefSeq" id="WP_050738493.1">
    <property type="nucleotide sequence ID" value="NZ_LGYO01000003.1"/>
</dbReference>
<keyword evidence="2" id="KW-1185">Reference proteome</keyword>
<organism evidence="1 2">
    <name type="scientific">Acetobacterium bakii</name>
    <dbReference type="NCBI Taxonomy" id="52689"/>
    <lineage>
        <taxon>Bacteria</taxon>
        <taxon>Bacillati</taxon>
        <taxon>Bacillota</taxon>
        <taxon>Clostridia</taxon>
        <taxon>Eubacteriales</taxon>
        <taxon>Eubacteriaceae</taxon>
        <taxon>Acetobacterium</taxon>
    </lineage>
</organism>
<dbReference type="AlphaFoldDB" id="A0A0L6U5A5"/>